<reference evidence="1" key="1">
    <citation type="submission" date="2020-04" db="EMBL/GenBank/DDBJ databases">
        <authorList>
            <person name="Chiriac C."/>
            <person name="Salcher M."/>
            <person name="Ghai R."/>
            <person name="Kavagutti S V."/>
        </authorList>
    </citation>
    <scope>NUCLEOTIDE SEQUENCE</scope>
</reference>
<evidence type="ECO:0000313" key="1">
    <source>
        <dbReference type="EMBL" id="CAB4129436.1"/>
    </source>
</evidence>
<organism evidence="1">
    <name type="scientific">uncultured Caudovirales phage</name>
    <dbReference type="NCBI Taxonomy" id="2100421"/>
    <lineage>
        <taxon>Viruses</taxon>
        <taxon>Duplodnaviria</taxon>
        <taxon>Heunggongvirae</taxon>
        <taxon>Uroviricota</taxon>
        <taxon>Caudoviricetes</taxon>
        <taxon>Peduoviridae</taxon>
        <taxon>Maltschvirus</taxon>
        <taxon>Maltschvirus maltsch</taxon>
    </lineage>
</organism>
<dbReference type="EMBL" id="LR796237">
    <property type="protein sequence ID" value="CAB4129436.1"/>
    <property type="molecule type" value="Genomic_DNA"/>
</dbReference>
<sequence length="728" mass="75430">MANNVRIMSNVSLNGTLSFESNYTGFPTNPAPRTMIVKDGVPYLYTELVNGSGYYTWTPIGSRQSAHLHTQGVASSEWTVTHNFQTENFGYFVYDQDHNLVLANTQIIDPNTVKVLLTSANTGTAVFFSMESIFTQMVTASNSVQISSITLRDASGVLTVNNNPVAMAEAVANSFAQVYTKAQTDGAIIDAVAVETQARMAADHSLTVRIDNVLANIDPSALDSLNEVVTAFNSADNDLSSAITNVLGRHTSELAAEIQDRIEADTTNLAVAKDYADDAVVVEADARVAGDLTTLNAAKTYTDTSIQTLAQGTVEKANRLATPRTINGIAFDGSTDIRFSTDQVGEGTYNKYYTDSRARNAISVTGTATYDAATGVLNVTNAVSSVAGRTGAVLLNKADVGLANVDNTSDANKPVSTAQSAAISAAQSAAISASAPAAHVGSGGDAHSSATTSVAGFMSASDKTKLDSISGTVLTATNVKTINGNSIFGTGDIAISGGSGGSSTSNNVGTIYNPVSRYLATNAAGAAVWIVSSSKVHHTLSWYRGGTALTVTKDNHRLVVGDQVIVRNTNVDVLAAKVTSVSATTFTIICDDTGPTSGTNGAYSVGFKFAHNTTSLVTGGTLSAPVDSTDLVISSLKFWFPLNSRTGSTYTITMPKNVNGLGIEVGADPDAYANFNLPTMVCRQGVTNMTIVGASLAGAAANAGTTNTLTVGALGTSSSTSTMLSLIF</sequence>
<protein>
    <submittedName>
        <fullName evidence="1">Uncharacterized protein</fullName>
    </submittedName>
</protein>
<accession>A0A6J5L874</accession>
<proteinExistence type="predicted"/>
<gene>
    <name evidence="1" type="ORF">UFOVP116_7</name>
</gene>
<name>A0A6J5L874_9CAUD</name>